<dbReference type="GO" id="GO:0007165">
    <property type="term" value="P:signal transduction"/>
    <property type="evidence" value="ECO:0007669"/>
    <property type="project" value="InterPro"/>
</dbReference>
<accession>A0A540VWP3</accession>
<dbReference type="InterPro" id="IPR000157">
    <property type="entry name" value="TIR_dom"/>
</dbReference>
<evidence type="ECO:0000259" key="1">
    <source>
        <dbReference type="Pfam" id="PF13676"/>
    </source>
</evidence>
<evidence type="ECO:0000259" key="2">
    <source>
        <dbReference type="Pfam" id="PF25000"/>
    </source>
</evidence>
<dbReference type="Pfam" id="PF25000">
    <property type="entry name" value="DUF7779"/>
    <property type="match status" value="1"/>
</dbReference>
<proteinExistence type="predicted"/>
<dbReference type="PANTHER" id="PTHR46082">
    <property type="entry name" value="ATP/GTP-BINDING PROTEIN-RELATED"/>
    <property type="match status" value="1"/>
</dbReference>
<dbReference type="EMBL" id="VIGB01000003">
    <property type="protein sequence ID" value="TQF01181.1"/>
    <property type="molecule type" value="Genomic_DNA"/>
</dbReference>
<organism evidence="3 4">
    <name type="scientific">Kitasatospora acidiphila</name>
    <dbReference type="NCBI Taxonomy" id="2567942"/>
    <lineage>
        <taxon>Bacteria</taxon>
        <taxon>Bacillati</taxon>
        <taxon>Actinomycetota</taxon>
        <taxon>Actinomycetes</taxon>
        <taxon>Kitasatosporales</taxon>
        <taxon>Streptomycetaceae</taxon>
        <taxon>Kitasatospora</taxon>
    </lineage>
</organism>
<dbReference type="InterPro" id="IPR056681">
    <property type="entry name" value="DUF7779"/>
</dbReference>
<feature type="domain" description="DUF7779" evidence="2">
    <location>
        <begin position="617"/>
        <end position="702"/>
    </location>
</feature>
<dbReference type="Gene3D" id="3.40.50.300">
    <property type="entry name" value="P-loop containing nucleotide triphosphate hydrolases"/>
    <property type="match status" value="1"/>
</dbReference>
<dbReference type="SUPFAM" id="SSF52540">
    <property type="entry name" value="P-loop containing nucleoside triphosphate hydrolases"/>
    <property type="match status" value="1"/>
</dbReference>
<dbReference type="InterPro" id="IPR027417">
    <property type="entry name" value="P-loop_NTPase"/>
</dbReference>
<dbReference type="InterPro" id="IPR047603">
    <property type="entry name" value="FxsC_N"/>
</dbReference>
<dbReference type="SUPFAM" id="SSF52200">
    <property type="entry name" value="Toll/Interleukin receptor TIR domain"/>
    <property type="match status" value="1"/>
</dbReference>
<evidence type="ECO:0000313" key="4">
    <source>
        <dbReference type="Proteomes" id="UP000319103"/>
    </source>
</evidence>
<dbReference type="Gene3D" id="1.25.40.10">
    <property type="entry name" value="Tetratricopeptide repeat domain"/>
    <property type="match status" value="2"/>
</dbReference>
<name>A0A540VWP3_9ACTN</name>
<feature type="domain" description="TIR" evidence="1">
    <location>
        <begin position="219"/>
        <end position="330"/>
    </location>
</feature>
<dbReference type="InterPro" id="IPR053137">
    <property type="entry name" value="NLR-like"/>
</dbReference>
<dbReference type="Pfam" id="PF13676">
    <property type="entry name" value="TIR_2"/>
    <property type="match status" value="2"/>
</dbReference>
<gene>
    <name evidence="3" type="ORF">E6W39_01695</name>
</gene>
<dbReference type="PANTHER" id="PTHR46082:SF6">
    <property type="entry name" value="AAA+ ATPASE DOMAIN-CONTAINING PROTEIN-RELATED"/>
    <property type="match status" value="1"/>
</dbReference>
<keyword evidence="4" id="KW-1185">Reference proteome</keyword>
<sequence>MGGGVESYFFLSYARADDDGAVIARFYQDLRAELARRDPEAGRQPSFRDVEEIFLGADWERKLSQAISGCRALVALYSPAYFASVYCGKEWTAFRARTAAYQRETGWDPGALLPVLWEPVPGGPPEPVGEVQYREPAMGERYAELGLRRLLAEEPEGPDCRRVIEVLAERVSRAAGRIRLPSLSGLNLRELQGVFPVEPSPQAPSEPVADTPAPPSHLFVSYAPAERMWAEWAVGELTALGYRSSLHSLSRSTDGPSEEIGWTLAGQGRVVALLSGDYLRHPRAAELWRALAGHEVARGVSALVPLRVRELDGPLPRLFAERPVGDLVGTTAADSTARLATAVGRLPTAVPPTGGEPARHPGALPEVLDVPARNTAFTARDGELEALREGFTGGGRTVQVITGLGGVGKTQTAAEYAHRFRAGYDLIWWIAAQQVEYLAPQLAALAPWLGLETGDDSADTAGRVLAALHRGEPYRRWLLVLDNAGPPEQLTRWLLDGPVGGHVLITSRDPGWSRRAAVLELGVFRRSESLRLLRRHNPGLSEQSAGQVAGQLGDLPLAIAQAAAWLQESGMPVAGYLDLLSVTLTEILDRTRLPEAEYPRSVAATWLLSLEELRRGNARAADLLEVCAHFGPEPIPTALLFSPPLLHRLGLGRDPLSARLELGELVRTIHRTGLARADAGRESLTVHRLVQAVVRDQVPEERRGELRRTAQLALAAVAPQDPDAADTWQAFAELLPHLWPSGAADSGEAEVRQLLVNAVRHLWKTGLGEEARELAERTLERWSEVSPDGGRVPSDGLYAGMLRVQLANVLRDQGEFQESYAIDRAAHDRFRRELGPRHLQTLIAASNLGCDLRMLGRLQEARVLDQESLEAGEQSLGRTHPRVVMMTHNLGVSEALAGNWGRALDLYRRGYLGQRRLFGPTDPRALVDATTYGMALQRTGRLREALELLEVIVQTNRRTVSRRYTGALFADARLAAAYYRLARYDGAGELAHAAHEGFLEMIGRSSWYTLSAANTLAAVRHAQDDVAAAVRTAALAHRAGQDHYGGDHPIALGLAANLAVHLRGAGSTGEARALADAAVAGLTQALGAEHCYLGPALVNQATALADRGDPDRAVTLGRRAARLLVTAFGPSHYDVLTARANLALDLAALGHQDQAAELTAACTREATAALGAGHPLTRAVAAGERLSAHLDLCDL</sequence>
<comment type="caution">
    <text evidence="3">The sequence shown here is derived from an EMBL/GenBank/DDBJ whole genome shotgun (WGS) entry which is preliminary data.</text>
</comment>
<dbReference type="NCBIfam" id="NF040586">
    <property type="entry name" value="FxSxx_TPR"/>
    <property type="match status" value="1"/>
</dbReference>
<protein>
    <submittedName>
        <fullName evidence="3">Tetratricopeptide repeat protein</fullName>
    </submittedName>
</protein>
<dbReference type="Pfam" id="PF13424">
    <property type="entry name" value="TPR_12"/>
    <property type="match status" value="2"/>
</dbReference>
<reference evidence="3 4" key="1">
    <citation type="submission" date="2019-06" db="EMBL/GenBank/DDBJ databases">
        <title>Description of Kitasatospora acidophila sp. nov. isolated from pine grove soil, and reclassification of Streptomyces novaecaesareae to Kitasatospora novaeceasareae comb. nov.</title>
        <authorList>
            <person name="Kim M.J."/>
        </authorList>
    </citation>
    <scope>NUCLEOTIDE SEQUENCE [LARGE SCALE GENOMIC DNA]</scope>
    <source>
        <strain evidence="3 4">MMS16-CNU292</strain>
    </source>
</reference>
<dbReference type="SUPFAM" id="SSF48452">
    <property type="entry name" value="TPR-like"/>
    <property type="match status" value="3"/>
</dbReference>
<dbReference type="AlphaFoldDB" id="A0A540VWP3"/>
<dbReference type="InterPro" id="IPR035897">
    <property type="entry name" value="Toll_tir_struct_dom_sf"/>
</dbReference>
<dbReference type="Proteomes" id="UP000319103">
    <property type="component" value="Unassembled WGS sequence"/>
</dbReference>
<dbReference type="Gene3D" id="3.40.50.10140">
    <property type="entry name" value="Toll/interleukin-1 receptor homology (TIR) domain"/>
    <property type="match status" value="1"/>
</dbReference>
<dbReference type="InterPro" id="IPR011990">
    <property type="entry name" value="TPR-like_helical_dom_sf"/>
</dbReference>
<feature type="domain" description="TIR" evidence="1">
    <location>
        <begin position="9"/>
        <end position="134"/>
    </location>
</feature>
<dbReference type="NCBIfam" id="NF040588">
    <property type="entry name" value="FxsC_Nterm"/>
    <property type="match status" value="1"/>
</dbReference>
<dbReference type="OrthoDB" id="580767at2"/>
<evidence type="ECO:0000313" key="3">
    <source>
        <dbReference type="EMBL" id="TQF01181.1"/>
    </source>
</evidence>